<protein>
    <recommendedName>
        <fullName evidence="1">Rhamnogalacturonase A/B/Epimerase-like pectate lyase domain-containing protein</fullName>
    </recommendedName>
</protein>
<dbReference type="Gene3D" id="2.150.10.10">
    <property type="entry name" value="Serralysin-like metalloprotease, C-terminal"/>
    <property type="match status" value="1"/>
</dbReference>
<gene>
    <name evidence="2" type="ORF">GGQ83_002899</name>
</gene>
<dbReference type="InterPro" id="IPR024535">
    <property type="entry name" value="RHGA/B-epi-like_pectate_lyase"/>
</dbReference>
<sequence>MPDLKISELPAATTLTDADITALVQPSPNTTRRASMGQLRRQLLTDRGVDVRDFGAVGNGVANDAPAIQAAINALGSAGGVVNLGARTYRLASAIVVNAGAIRLVGQGFNEGGSPGAGTWLTVDQTNFTPFTFSATAARGSAVVNLAVRQTHGATQDASWAPTAYDWFFRVENCLGGVDFDNILLSGINRGIFIRNSGRADLRRVRGQVFTAGIEIDESFDTARLMNIHFWPFWSANVNVVRWQQNNGDAMIFRRVDGIFIDQSFVLGYRTMFRFSSSAAGFTQKFSIGQAYADFVRHGVLVEAAGTDGQIDSMTVQCELFNASGAPLPGSVGIMLNANSSRIQIANLRVDDAEDNAIRLEQHSNRLDIGALRVVNFNLRANGASAIHLVNAATGVPNRVNLGSNPLLQTAVMGPLFNAGSNGSVGVLGPAGETARPGIAVGEAGTGLSMPTPGVVAVSTAGVEVLRADGTSVSLGAAPGSHGLEVLTPSGSINRMQAQGGPTGTPGRVGWIASGADANIDVVVGQAKGSGALLAQFPDGTNTGGNARGAQAVDLQVSRAANTQVASGDNSTISGGARCTASGTNSVVAGGVSNSATGPHSTVSGGSANLASGGGAWVPGGERASTRNVAWRGAWAAGRFSTDGDAQAGEFVLRQLTTDATPARATSSALAATGINTVNLPNNGTYRIKALVVAQQTGGSAGTVGDCASWEVNLLIKRGANAAATSFVAGQTTTTAPALASIVAGTPFAPGLRDAGAANWRLTVAADTSFGAPDFTVTGEANKTIRWVARIMSAEVSV</sequence>
<dbReference type="Pfam" id="PF12708">
    <property type="entry name" value="Pect-lyase_RHGA_epim"/>
    <property type="match status" value="1"/>
</dbReference>
<accession>A0A840AEF5</accession>
<dbReference type="EMBL" id="JACIDJ010000005">
    <property type="protein sequence ID" value="MBB3899447.1"/>
    <property type="molecule type" value="Genomic_DNA"/>
</dbReference>
<proteinExistence type="predicted"/>
<dbReference type="Gene3D" id="2.160.20.10">
    <property type="entry name" value="Single-stranded right-handed beta-helix, Pectin lyase-like"/>
    <property type="match status" value="1"/>
</dbReference>
<comment type="caution">
    <text evidence="2">The sequence shown here is derived from an EMBL/GenBank/DDBJ whole genome shotgun (WGS) entry which is preliminary data.</text>
</comment>
<keyword evidence="3" id="KW-1185">Reference proteome</keyword>
<dbReference type="InterPro" id="IPR011049">
    <property type="entry name" value="Serralysin-like_metalloprot_C"/>
</dbReference>
<name>A0A840AEF5_9PROT</name>
<reference evidence="2 3" key="1">
    <citation type="submission" date="2020-08" db="EMBL/GenBank/DDBJ databases">
        <title>Genomic Encyclopedia of Type Strains, Phase IV (KMG-IV): sequencing the most valuable type-strain genomes for metagenomic binning, comparative biology and taxonomic classification.</title>
        <authorList>
            <person name="Goeker M."/>
        </authorList>
    </citation>
    <scope>NUCLEOTIDE SEQUENCE [LARGE SCALE GENOMIC DNA]</scope>
    <source>
        <strain evidence="2 3">DSM 19979</strain>
    </source>
</reference>
<evidence type="ECO:0000313" key="2">
    <source>
        <dbReference type="EMBL" id="MBB3899447.1"/>
    </source>
</evidence>
<dbReference type="Proteomes" id="UP000553193">
    <property type="component" value="Unassembled WGS sequence"/>
</dbReference>
<dbReference type="AlphaFoldDB" id="A0A840AEF5"/>
<evidence type="ECO:0000259" key="1">
    <source>
        <dbReference type="Pfam" id="PF12708"/>
    </source>
</evidence>
<evidence type="ECO:0000313" key="3">
    <source>
        <dbReference type="Proteomes" id="UP000553193"/>
    </source>
</evidence>
<dbReference type="SUPFAM" id="SSF51126">
    <property type="entry name" value="Pectin lyase-like"/>
    <property type="match status" value="1"/>
</dbReference>
<organism evidence="2 3">
    <name type="scientific">Roseococcus suduntuyensis</name>
    <dbReference type="NCBI Taxonomy" id="455361"/>
    <lineage>
        <taxon>Bacteria</taxon>
        <taxon>Pseudomonadati</taxon>
        <taxon>Pseudomonadota</taxon>
        <taxon>Alphaproteobacteria</taxon>
        <taxon>Acetobacterales</taxon>
        <taxon>Roseomonadaceae</taxon>
        <taxon>Roseococcus</taxon>
    </lineage>
</organism>
<feature type="domain" description="Rhamnogalacturonase A/B/Epimerase-like pectate lyase" evidence="1">
    <location>
        <begin position="49"/>
        <end position="196"/>
    </location>
</feature>
<dbReference type="InterPro" id="IPR012334">
    <property type="entry name" value="Pectin_lyas_fold"/>
</dbReference>
<dbReference type="RefSeq" id="WP_184385219.1">
    <property type="nucleotide sequence ID" value="NZ_JACIDJ010000005.1"/>
</dbReference>
<dbReference type="InterPro" id="IPR011050">
    <property type="entry name" value="Pectin_lyase_fold/virulence"/>
</dbReference>